<dbReference type="RefSeq" id="WP_091038195.1">
    <property type="nucleotide sequence ID" value="NZ_FNAD01000011.1"/>
</dbReference>
<dbReference type="EMBL" id="FNAD01000011">
    <property type="protein sequence ID" value="SDE03073.1"/>
    <property type="molecule type" value="Genomic_DNA"/>
</dbReference>
<gene>
    <name evidence="1" type="ORF">SAMN05216270_11158</name>
</gene>
<sequence length="167" mass="18135">MTGAFIHPDFRSAVERVLVDEVGGRLSDLYLPDDRNLTDLWAIGRTPDGGSRPNPYRDVARNVRFEGKRTVYIAADGTRTALTVPRGSVTPHGEPLASRSLAAGVWSHFPEADARIYVPATGVFDLGGMADMTVVAGGVVYRVTVDVGPRNLKRFIRDVSHGFRASP</sequence>
<keyword evidence="2" id="KW-1185">Reference proteome</keyword>
<organism evidence="1 2">
    <name type="scientific">Glycomyces harbinensis</name>
    <dbReference type="NCBI Taxonomy" id="58114"/>
    <lineage>
        <taxon>Bacteria</taxon>
        <taxon>Bacillati</taxon>
        <taxon>Actinomycetota</taxon>
        <taxon>Actinomycetes</taxon>
        <taxon>Glycomycetales</taxon>
        <taxon>Glycomycetaceae</taxon>
        <taxon>Glycomyces</taxon>
    </lineage>
</organism>
<reference evidence="2" key="1">
    <citation type="submission" date="2016-10" db="EMBL/GenBank/DDBJ databases">
        <authorList>
            <person name="Varghese N."/>
            <person name="Submissions S."/>
        </authorList>
    </citation>
    <scope>NUCLEOTIDE SEQUENCE [LARGE SCALE GENOMIC DNA]</scope>
    <source>
        <strain evidence="2">CGMCC 4.3516</strain>
    </source>
</reference>
<dbReference type="Proteomes" id="UP000198949">
    <property type="component" value="Unassembled WGS sequence"/>
</dbReference>
<accession>A0A1G6ZKZ5</accession>
<dbReference type="AlphaFoldDB" id="A0A1G6ZKZ5"/>
<dbReference type="OrthoDB" id="9909982at2"/>
<evidence type="ECO:0000313" key="2">
    <source>
        <dbReference type="Proteomes" id="UP000198949"/>
    </source>
</evidence>
<protein>
    <submittedName>
        <fullName evidence="1">Uncharacterized protein</fullName>
    </submittedName>
</protein>
<evidence type="ECO:0000313" key="1">
    <source>
        <dbReference type="EMBL" id="SDE03073.1"/>
    </source>
</evidence>
<name>A0A1G6ZKZ5_9ACTN</name>
<proteinExistence type="predicted"/>